<proteinExistence type="predicted"/>
<feature type="compositionally biased region" description="Low complexity" evidence="1">
    <location>
        <begin position="168"/>
        <end position="195"/>
    </location>
</feature>
<organism evidence="2">
    <name type="scientific">Podoviridae sp. ctnCN2</name>
    <dbReference type="NCBI Taxonomy" id="2825274"/>
    <lineage>
        <taxon>Viruses</taxon>
        <taxon>Duplodnaviria</taxon>
        <taxon>Heunggongvirae</taxon>
        <taxon>Uroviricota</taxon>
        <taxon>Caudoviricetes</taxon>
    </lineage>
</organism>
<sequence length="241" mass="25467">MPSRITTNPHLTNRKKLYKFNTRNPSWQLEYPMTNQVPNTQLSSKVNSDTLDLMYNNFLKIVDWVIRGKASQFPMPEALASAVTALDTAIHRAAAANDIAAQAIARAEAAEKHADALRADVAALLARVETLESAAPTEKPKRTRKPKEEKSEEAPAAASPITPPAPETPVMADLGAPAPQPQAAGQPAGDVQAQVPPQLQTHSDEEAISLTAAAIGAGDVNPKSLAQLETEIAAATSAMGG</sequence>
<reference evidence="2" key="1">
    <citation type="journal article" date="2021" name="Proc. Natl. Acad. Sci. U.S.A.">
        <title>A Catalog of Tens of Thousands of Viruses from Human Metagenomes Reveals Hidden Associations with Chronic Diseases.</title>
        <authorList>
            <person name="Tisza M.J."/>
            <person name="Buck C.B."/>
        </authorList>
    </citation>
    <scope>NUCLEOTIDE SEQUENCE</scope>
    <source>
        <strain evidence="2">CtnCN2</strain>
    </source>
</reference>
<dbReference type="EMBL" id="BK015452">
    <property type="protein sequence ID" value="DAE07563.1"/>
    <property type="molecule type" value="Genomic_DNA"/>
</dbReference>
<evidence type="ECO:0000313" key="2">
    <source>
        <dbReference type="EMBL" id="DAE07563.1"/>
    </source>
</evidence>
<feature type="region of interest" description="Disordered" evidence="1">
    <location>
        <begin position="132"/>
        <end position="204"/>
    </location>
</feature>
<accession>A0A8S5PM72</accession>
<protein>
    <submittedName>
        <fullName evidence="2">Uncharacterized protein</fullName>
    </submittedName>
</protein>
<evidence type="ECO:0000256" key="1">
    <source>
        <dbReference type="SAM" id="MobiDB-lite"/>
    </source>
</evidence>
<name>A0A8S5PM72_9CAUD</name>